<name>A0AAD1CLP1_9FLAO</name>
<evidence type="ECO:0000259" key="6">
    <source>
        <dbReference type="PROSITE" id="PS50151"/>
    </source>
</evidence>
<evidence type="ECO:0000256" key="5">
    <source>
        <dbReference type="RuleBase" id="RU004432"/>
    </source>
</evidence>
<dbReference type="GeneID" id="66557018"/>
<dbReference type="GO" id="GO:0005524">
    <property type="term" value="F:ATP binding"/>
    <property type="evidence" value="ECO:0007669"/>
    <property type="project" value="UniProtKB-KW"/>
</dbReference>
<dbReference type="InterPro" id="IPR041546">
    <property type="entry name" value="ClpA/ClpB_AAA_lid"/>
</dbReference>
<evidence type="ECO:0000256" key="1">
    <source>
        <dbReference type="ARBA" id="ARBA00022737"/>
    </source>
</evidence>
<proteinExistence type="inferred from homology"/>
<keyword evidence="2 5" id="KW-0547">Nucleotide-binding</keyword>
<dbReference type="SUPFAM" id="SSF52540">
    <property type="entry name" value="P-loop containing nucleoside triphosphate hydrolases"/>
    <property type="match status" value="2"/>
</dbReference>
<dbReference type="InterPro" id="IPR027417">
    <property type="entry name" value="P-loop_NTPase"/>
</dbReference>
<evidence type="ECO:0000313" key="7">
    <source>
        <dbReference type="EMBL" id="BBA17570.1"/>
    </source>
</evidence>
<dbReference type="Proteomes" id="UP000262607">
    <property type="component" value="Chromosome"/>
</dbReference>
<dbReference type="PRINTS" id="PR00300">
    <property type="entry name" value="CLPPROTEASEA"/>
</dbReference>
<dbReference type="InterPro" id="IPR001943">
    <property type="entry name" value="UVR_dom"/>
</dbReference>
<dbReference type="InterPro" id="IPR001270">
    <property type="entry name" value="ClpA/B"/>
</dbReference>
<dbReference type="Gene3D" id="1.10.8.60">
    <property type="match status" value="2"/>
</dbReference>
<dbReference type="InterPro" id="IPR019489">
    <property type="entry name" value="Clp_ATPase_C"/>
</dbReference>
<dbReference type="InterPro" id="IPR050130">
    <property type="entry name" value="ClpA_ClpB"/>
</dbReference>
<dbReference type="Pfam" id="PF00004">
    <property type="entry name" value="AAA"/>
    <property type="match status" value="1"/>
</dbReference>
<evidence type="ECO:0000256" key="4">
    <source>
        <dbReference type="ARBA" id="ARBA00023186"/>
    </source>
</evidence>
<dbReference type="Pfam" id="PF07724">
    <property type="entry name" value="AAA_2"/>
    <property type="match status" value="1"/>
</dbReference>
<dbReference type="FunFam" id="3.40.50.300:FF:000025">
    <property type="entry name" value="ATP-dependent Clp protease subunit"/>
    <property type="match status" value="1"/>
</dbReference>
<dbReference type="AlphaFoldDB" id="A0AAD1CLP1"/>
<dbReference type="FunFam" id="3.40.50.300:FF:000010">
    <property type="entry name" value="Chaperone clpB 1, putative"/>
    <property type="match status" value="1"/>
</dbReference>
<keyword evidence="3 5" id="KW-0067">ATP-binding</keyword>
<dbReference type="PANTHER" id="PTHR11638:SF18">
    <property type="entry name" value="HEAT SHOCK PROTEIN 104"/>
    <property type="match status" value="1"/>
</dbReference>
<dbReference type="PANTHER" id="PTHR11638">
    <property type="entry name" value="ATP-DEPENDENT CLP PROTEASE"/>
    <property type="match status" value="1"/>
</dbReference>
<evidence type="ECO:0000256" key="3">
    <source>
        <dbReference type="ARBA" id="ARBA00022840"/>
    </source>
</evidence>
<dbReference type="Gene3D" id="4.10.860.10">
    <property type="entry name" value="UVR domain"/>
    <property type="match status" value="1"/>
</dbReference>
<dbReference type="InterPro" id="IPR003593">
    <property type="entry name" value="AAA+_ATPase"/>
</dbReference>
<comment type="similarity">
    <text evidence="5">Belongs to the ClpA/ClpB family.</text>
</comment>
<feature type="domain" description="UVR" evidence="6">
    <location>
        <begin position="314"/>
        <end position="349"/>
    </location>
</feature>
<keyword evidence="7" id="KW-0378">Hydrolase</keyword>
<dbReference type="GO" id="GO:0006508">
    <property type="term" value="P:proteolysis"/>
    <property type="evidence" value="ECO:0007669"/>
    <property type="project" value="UniProtKB-KW"/>
</dbReference>
<dbReference type="PROSITE" id="PS50151">
    <property type="entry name" value="UVR"/>
    <property type="match status" value="1"/>
</dbReference>
<evidence type="ECO:0000256" key="2">
    <source>
        <dbReference type="ARBA" id="ARBA00022741"/>
    </source>
</evidence>
<keyword evidence="4 5" id="KW-0143">Chaperone</keyword>
<dbReference type="GO" id="GO:0034605">
    <property type="term" value="P:cellular response to heat"/>
    <property type="evidence" value="ECO:0007669"/>
    <property type="project" value="TreeGrafter"/>
</dbReference>
<dbReference type="GO" id="GO:0016887">
    <property type="term" value="F:ATP hydrolysis activity"/>
    <property type="evidence" value="ECO:0007669"/>
    <property type="project" value="InterPro"/>
</dbReference>
<protein>
    <submittedName>
        <fullName evidence="7">ATP-dependent Clp protease, ATP-binding subunit</fullName>
        <ecNumber evidence="7">3.4.21.92</ecNumber>
    </submittedName>
</protein>
<dbReference type="SMART" id="SM00382">
    <property type="entry name" value="AAA"/>
    <property type="match status" value="2"/>
</dbReference>
<dbReference type="PROSITE" id="PS00870">
    <property type="entry name" value="CLPAB_1"/>
    <property type="match status" value="1"/>
</dbReference>
<dbReference type="RefSeq" id="WP_110548900.1">
    <property type="nucleotide sequence ID" value="NZ_AP014610.1"/>
</dbReference>
<dbReference type="CDD" id="cd19499">
    <property type="entry name" value="RecA-like_ClpB_Hsp104-like"/>
    <property type="match status" value="1"/>
</dbReference>
<dbReference type="InterPro" id="IPR003959">
    <property type="entry name" value="ATPase_AAA_core"/>
</dbReference>
<dbReference type="InterPro" id="IPR018368">
    <property type="entry name" value="ClpA/B_CS1"/>
</dbReference>
<gene>
    <name evidence="7" type="primary">clpA</name>
    <name evidence="7" type="ORF">CPU2_051</name>
</gene>
<dbReference type="EMBL" id="AP014610">
    <property type="protein sequence ID" value="BBA17570.1"/>
    <property type="molecule type" value="Genomic_DNA"/>
</dbReference>
<reference evidence="7 8" key="1">
    <citation type="submission" date="2014-06" db="EMBL/GenBank/DDBJ databases">
        <title>Genome sequence of the intracellular symbiont Blattabacterium cuenoti, strain CPU2 from the wood feeding cockroach Cryptocercus punctulatus.</title>
        <authorList>
            <person name="Kinjo Y."/>
            <person name="Ohkuma M."/>
            <person name="Tokuda G."/>
        </authorList>
    </citation>
    <scope>NUCLEOTIDE SEQUENCE [LARGE SCALE GENOMIC DNA]</scope>
    <source>
        <strain evidence="7 8">CPU2</strain>
    </source>
</reference>
<dbReference type="SMART" id="SM01086">
    <property type="entry name" value="ClpB_D2-small"/>
    <property type="match status" value="1"/>
</dbReference>
<dbReference type="GO" id="GO:0004252">
    <property type="term" value="F:serine-type endopeptidase activity"/>
    <property type="evidence" value="ECO:0007669"/>
    <property type="project" value="UniProtKB-EC"/>
</dbReference>
<dbReference type="Pfam" id="PF17871">
    <property type="entry name" value="AAA_lid_9"/>
    <property type="match status" value="1"/>
</dbReference>
<dbReference type="GO" id="GO:0005737">
    <property type="term" value="C:cytoplasm"/>
    <property type="evidence" value="ECO:0007669"/>
    <property type="project" value="TreeGrafter"/>
</dbReference>
<organism evidence="7 8">
    <name type="scientific">Blattabacterium punctulatus CPU2</name>
    <dbReference type="NCBI Taxonomy" id="1457032"/>
    <lineage>
        <taxon>Bacteria</taxon>
        <taxon>Pseudomonadati</taxon>
        <taxon>Bacteroidota</taxon>
        <taxon>Flavobacteriia</taxon>
        <taxon>Flavobacteriales</taxon>
        <taxon>Blattabacteriaceae</taxon>
        <taxon>Blattabacterium</taxon>
    </lineage>
</organism>
<dbReference type="InterPro" id="IPR028299">
    <property type="entry name" value="ClpA/B_CS2"/>
</dbReference>
<dbReference type="EC" id="3.4.21.92" evidence="7"/>
<keyword evidence="1" id="KW-0677">Repeat</keyword>
<dbReference type="CDD" id="cd00009">
    <property type="entry name" value="AAA"/>
    <property type="match status" value="1"/>
</dbReference>
<accession>A0AAD1CLP1</accession>
<dbReference type="Gene3D" id="3.40.50.300">
    <property type="entry name" value="P-loop containing nucleotide triphosphate hydrolases"/>
    <property type="match status" value="2"/>
</dbReference>
<sequence length="706" mass="80886">MNHYRFFFYYTYLDENIENDISSSYYGGFGGIRMGSGYYNNNNNNNNRGTSSIRRNTPILDNFGIDLNSIAINGKLDPVVGRDKEIERVSQILSRRKKNNPLLIGEPGVGKSSIAEGLALRIVQKKVSRVLYNKRIVVLDLAILVAGTKYRGQFEERMKTIINESEKDENLILFIDEIHTMIGAGGTTGSLDASNIFKPALARGSIQCIGATTLNEYRQYIEKDGALERRFQKIIVPPSSEEETIEILKKIKEKYENHHNVIYTEKSIKACVNLTVRYIVDRYLPDKAIDALDEAGSRVHIKNIKVPQEVVFLEKELENIREKKLKVVQSQKYEEAAHLRDMEKRIEKQLIKAQQSWENLSKENKEIVSEENVEEVVSMMSGVPVNRIAQAEMKKLNKMTSILKKKIIGQDEAIEKIVKSVKRNRTGLKDPNCPIGSFIFFGKTGVGKTYLAKVFAKELFDSEESLVRIDMSEYMEKFSISRLIGAPPGYVGYEEGGQLTEIIRRKPYSVILLDEIEKAHHEIFNVLLQILDYGCVTDSLGRKVNFKNSVIIFTSNTDTQKLREFGQEIGFYTKSKKSNDYKNILEKTLKRTFSPEFINRIDDIIIFNTLKPEDISKITHIELEKISIHMSYLGYKLILLPEVKDFINKKGFDQEYGARSLKKIIEKFVKNTISECIISETLKKGDQITLKMNDKKNDIHISIQKQ</sequence>
<dbReference type="PROSITE" id="PS00871">
    <property type="entry name" value="CLPAB_2"/>
    <property type="match status" value="1"/>
</dbReference>
<evidence type="ECO:0000313" key="8">
    <source>
        <dbReference type="Proteomes" id="UP000262607"/>
    </source>
</evidence>
<keyword evidence="7" id="KW-0645">Protease</keyword>
<dbReference type="Pfam" id="PF10431">
    <property type="entry name" value="ClpB_D2-small"/>
    <property type="match status" value="1"/>
</dbReference>